<evidence type="ECO:0000313" key="5">
    <source>
        <dbReference type="EMBL" id="OGE53557.1"/>
    </source>
</evidence>
<dbReference type="Gene3D" id="1.25.40.20">
    <property type="entry name" value="Ankyrin repeat-containing domain"/>
    <property type="match status" value="3"/>
</dbReference>
<organism evidence="5 6">
    <name type="scientific">Penicillium arizonense</name>
    <dbReference type="NCBI Taxonomy" id="1835702"/>
    <lineage>
        <taxon>Eukaryota</taxon>
        <taxon>Fungi</taxon>
        <taxon>Dikarya</taxon>
        <taxon>Ascomycota</taxon>
        <taxon>Pezizomycotina</taxon>
        <taxon>Eurotiomycetes</taxon>
        <taxon>Eurotiomycetidae</taxon>
        <taxon>Eurotiales</taxon>
        <taxon>Aspergillaceae</taxon>
        <taxon>Penicillium</taxon>
    </lineage>
</organism>
<evidence type="ECO:0000313" key="6">
    <source>
        <dbReference type="Proteomes" id="UP000177622"/>
    </source>
</evidence>
<feature type="compositionally biased region" description="Polar residues" evidence="4">
    <location>
        <begin position="482"/>
        <end position="491"/>
    </location>
</feature>
<keyword evidence="1" id="KW-0677">Repeat</keyword>
<dbReference type="OrthoDB" id="20872at2759"/>
<dbReference type="AlphaFoldDB" id="A0A1F5LKB0"/>
<dbReference type="STRING" id="1835702.A0A1F5LKB0"/>
<comment type="caution">
    <text evidence="5">The sequence shown here is derived from an EMBL/GenBank/DDBJ whole genome shotgun (WGS) entry which is preliminary data.</text>
</comment>
<gene>
    <name evidence="5" type="ORF">PENARI_c007G03737</name>
</gene>
<dbReference type="RefSeq" id="XP_022488995.1">
    <property type="nucleotide sequence ID" value="XM_022630851.1"/>
</dbReference>
<keyword evidence="6" id="KW-1185">Reference proteome</keyword>
<evidence type="ECO:0000256" key="3">
    <source>
        <dbReference type="PROSITE-ProRule" id="PRU00023"/>
    </source>
</evidence>
<evidence type="ECO:0000256" key="2">
    <source>
        <dbReference type="ARBA" id="ARBA00023043"/>
    </source>
</evidence>
<dbReference type="InterPro" id="IPR002110">
    <property type="entry name" value="Ankyrin_rpt"/>
</dbReference>
<proteinExistence type="predicted"/>
<dbReference type="GeneID" id="34575585"/>
<reference evidence="5 6" key="1">
    <citation type="journal article" date="2016" name="Sci. Rep.">
        <title>Penicillium arizonense, a new, genome sequenced fungal species, reveals a high chemical diversity in secreted metabolites.</title>
        <authorList>
            <person name="Grijseels S."/>
            <person name="Nielsen J.C."/>
            <person name="Randelovic M."/>
            <person name="Nielsen J."/>
            <person name="Nielsen K.F."/>
            <person name="Workman M."/>
            <person name="Frisvad J.C."/>
        </authorList>
    </citation>
    <scope>NUCLEOTIDE SEQUENCE [LARGE SCALE GENOMIC DNA]</scope>
    <source>
        <strain evidence="5 6">CBS 141311</strain>
    </source>
</reference>
<dbReference type="EMBL" id="LXJU01000007">
    <property type="protein sequence ID" value="OGE53557.1"/>
    <property type="molecule type" value="Genomic_DNA"/>
</dbReference>
<name>A0A1F5LKB0_PENAI</name>
<evidence type="ECO:0000256" key="1">
    <source>
        <dbReference type="ARBA" id="ARBA00022737"/>
    </source>
</evidence>
<dbReference type="SUPFAM" id="SSF48403">
    <property type="entry name" value="Ankyrin repeat"/>
    <property type="match status" value="2"/>
</dbReference>
<keyword evidence="2 3" id="KW-0040">ANK repeat</keyword>
<dbReference type="SMART" id="SM00248">
    <property type="entry name" value="ANK"/>
    <property type="match status" value="6"/>
</dbReference>
<feature type="repeat" description="ANK" evidence="3">
    <location>
        <begin position="31"/>
        <end position="63"/>
    </location>
</feature>
<dbReference type="Pfam" id="PF12796">
    <property type="entry name" value="Ank_2"/>
    <property type="match status" value="2"/>
</dbReference>
<sequence length="684" mass="76056">MDVYEAAKQGNIDGIESAVEKGCDVNALDKYGKPPLWFAVQNGHSDACRILLARGACVEGQGPSILELAVQGEHTEIVELLCRHCKVERQHRCLETAISLGFHGIADFLVGTQIFEYQQSQASDIELLKKDGFSRRETTAFQQWERFIFVRRSEKLNLHRIFFDYALLLATKADRNAGLRLVNLLLGGEKPMADANCMIYIDEEIETPLTNAAEKGNLEILATLIEHPNISLTICGKYNWPAFLHLLASSESLASEKGRAIAQILSKESQPGSFLIDSKEARLETVFKNVLRLGDDALMKQVIDLVHGAAGIYILPLLIRANETNGLRWILNDDIAHASKPPPILWVLLCNFFQCNPSSEALETFIQVAVFLVEKAIWNRMILVCLNSRNFCFAKQFFYPLNEILPREVAEETLAGFSQAATDQSLVREWADKGFANAALWSAIRSGIWKTPAFESLLSCPNIDPDEPFPRERSSDTAEANKLSSLSGNSTGEKRKFPFRPPTGNSLRLPLDPGSPQSHALPDYQMQLMLLAQENKRRLMMARNEQMEMTTGKGILAWTGGKSPLAWAAATGNVELVEALLRSSRVNVNSQDAQKRTPLMHAIAVNDWQTVEELLKIEDIDLNLWDAEGRTAVFHAAQGGDLRIIQLLTETQKVDFSIRDCNGESVQDIAKKKGNQDVVAALAA</sequence>
<dbReference type="PANTHER" id="PTHR24198:SF165">
    <property type="entry name" value="ANKYRIN REPEAT-CONTAINING PROTEIN-RELATED"/>
    <property type="match status" value="1"/>
</dbReference>
<feature type="repeat" description="ANK" evidence="3">
    <location>
        <begin position="560"/>
        <end position="593"/>
    </location>
</feature>
<evidence type="ECO:0000256" key="4">
    <source>
        <dbReference type="SAM" id="MobiDB-lite"/>
    </source>
</evidence>
<dbReference type="PANTHER" id="PTHR24198">
    <property type="entry name" value="ANKYRIN REPEAT AND PROTEIN KINASE DOMAIN-CONTAINING PROTEIN"/>
    <property type="match status" value="1"/>
</dbReference>
<dbReference type="InterPro" id="IPR036770">
    <property type="entry name" value="Ankyrin_rpt-contain_sf"/>
</dbReference>
<feature type="region of interest" description="Disordered" evidence="4">
    <location>
        <begin position="465"/>
        <end position="517"/>
    </location>
</feature>
<dbReference type="PROSITE" id="PS50088">
    <property type="entry name" value="ANK_REPEAT"/>
    <property type="match status" value="2"/>
</dbReference>
<dbReference type="PROSITE" id="PS50297">
    <property type="entry name" value="ANK_REP_REGION"/>
    <property type="match status" value="1"/>
</dbReference>
<protein>
    <submittedName>
        <fullName evidence="5">Uncharacterized protein</fullName>
    </submittedName>
</protein>
<dbReference type="Proteomes" id="UP000177622">
    <property type="component" value="Unassembled WGS sequence"/>
</dbReference>
<accession>A0A1F5LKB0</accession>